<dbReference type="SUPFAM" id="SSF57863">
    <property type="entry name" value="ArfGap/RecO-like zinc finger"/>
    <property type="match status" value="1"/>
</dbReference>
<evidence type="ECO:0000256" key="4">
    <source>
        <dbReference type="PROSITE-ProRule" id="PRU00288"/>
    </source>
</evidence>
<protein>
    <recommendedName>
        <fullName evidence="5">ADP-ribosylation factor GTPase-activating protein</fullName>
    </recommendedName>
</protein>
<proteinExistence type="predicted"/>
<dbReference type="InterPro" id="IPR001164">
    <property type="entry name" value="ArfGAP_dom"/>
</dbReference>
<evidence type="ECO:0000313" key="10">
    <source>
        <dbReference type="EMBL" id="TID27708.1"/>
    </source>
</evidence>
<dbReference type="InterPro" id="IPR027267">
    <property type="entry name" value="AH/BAR_dom_sf"/>
</dbReference>
<dbReference type="InterPro" id="IPR038508">
    <property type="entry name" value="ArfGAP_dom_sf"/>
</dbReference>
<dbReference type="InterPro" id="IPR004148">
    <property type="entry name" value="BAR_dom"/>
</dbReference>
<dbReference type="FunFam" id="1.10.220.150:FF:000017">
    <property type="entry name" value="ARF GTPase activator (Csx2), putative"/>
    <property type="match status" value="1"/>
</dbReference>
<dbReference type="Proteomes" id="UP000298493">
    <property type="component" value="Unassembled WGS sequence"/>
</dbReference>
<evidence type="ECO:0000259" key="8">
    <source>
        <dbReference type="PROSITE" id="PS50003"/>
    </source>
</evidence>
<feature type="region of interest" description="Disordered" evidence="7">
    <location>
        <begin position="236"/>
        <end position="278"/>
    </location>
</feature>
<dbReference type="PANTHER" id="PTHR23180:SF160">
    <property type="entry name" value="ADP-RIBOSYLATION FACTOR GTPASE-ACTIVATING PROTEIN EFFECTOR PROTEIN 1"/>
    <property type="match status" value="1"/>
</dbReference>
<dbReference type="PROSITE" id="PS50003">
    <property type="entry name" value="PH_DOMAIN"/>
    <property type="match status" value="1"/>
</dbReference>
<dbReference type="GO" id="GO:0005096">
    <property type="term" value="F:GTPase activator activity"/>
    <property type="evidence" value="ECO:0007669"/>
    <property type="project" value="UniProtKB-KW"/>
</dbReference>
<dbReference type="PROSITE" id="PS50115">
    <property type="entry name" value="ARFGAP"/>
    <property type="match status" value="1"/>
</dbReference>
<feature type="region of interest" description="Disordered" evidence="7">
    <location>
        <begin position="1006"/>
        <end position="1027"/>
    </location>
</feature>
<feature type="compositionally biased region" description="Basic and acidic residues" evidence="7">
    <location>
        <begin position="248"/>
        <end position="263"/>
    </location>
</feature>
<feature type="region of interest" description="Disordered" evidence="7">
    <location>
        <begin position="788"/>
        <end position="809"/>
    </location>
</feature>
<dbReference type="GO" id="GO:0006891">
    <property type="term" value="P:intra-Golgi vesicle-mediated transport"/>
    <property type="evidence" value="ECO:0007669"/>
    <property type="project" value="TreeGrafter"/>
</dbReference>
<dbReference type="CDD" id="cd07608">
    <property type="entry name" value="BAR_ArfGAP_fungi"/>
    <property type="match status" value="1"/>
</dbReference>
<feature type="domain" description="PH" evidence="8">
    <location>
        <begin position="651"/>
        <end position="757"/>
    </location>
</feature>
<dbReference type="Gene3D" id="1.20.1270.60">
    <property type="entry name" value="Arfaptin homology (AH) domain/BAR domain"/>
    <property type="match status" value="1"/>
</dbReference>
<dbReference type="FunFam" id="2.30.29.30:FF:000252">
    <property type="entry name" value="ARF GTPase activator (Csx2)"/>
    <property type="match status" value="1"/>
</dbReference>
<comment type="caution">
    <text evidence="10">The sequence shown here is derived from an EMBL/GenBank/DDBJ whole genome shotgun (WGS) entry which is preliminary data.</text>
</comment>
<dbReference type="GO" id="GO:0005768">
    <property type="term" value="C:endosome"/>
    <property type="evidence" value="ECO:0007669"/>
    <property type="project" value="TreeGrafter"/>
</dbReference>
<evidence type="ECO:0000256" key="3">
    <source>
        <dbReference type="ARBA" id="ARBA00022833"/>
    </source>
</evidence>
<dbReference type="Gene3D" id="2.30.29.30">
    <property type="entry name" value="Pleckstrin-homology domain (PH domain)/Phosphotyrosine-binding domain (PTB)"/>
    <property type="match status" value="1"/>
</dbReference>
<dbReference type="PANTHER" id="PTHR23180">
    <property type="entry name" value="CENTAURIN/ARF"/>
    <property type="match status" value="1"/>
</dbReference>
<keyword evidence="11" id="KW-1185">Reference proteome</keyword>
<dbReference type="SUPFAM" id="SSF103657">
    <property type="entry name" value="BAR/IMD domain-like"/>
    <property type="match status" value="1"/>
</dbReference>
<dbReference type="InterPro" id="IPR011993">
    <property type="entry name" value="PH-like_dom_sf"/>
</dbReference>
<evidence type="ECO:0000256" key="7">
    <source>
        <dbReference type="SAM" id="MobiDB-lite"/>
    </source>
</evidence>
<gene>
    <name evidence="10" type="ORF">E6O75_ATG00475</name>
</gene>
<keyword evidence="5" id="KW-0040">ANK repeat</keyword>
<keyword evidence="3 5" id="KW-0862">Zinc</keyword>
<feature type="region of interest" description="Disordered" evidence="7">
    <location>
        <begin position="1068"/>
        <end position="1139"/>
    </location>
</feature>
<dbReference type="SUPFAM" id="SSF50729">
    <property type="entry name" value="PH domain-like"/>
    <property type="match status" value="1"/>
</dbReference>
<keyword evidence="6" id="KW-0175">Coiled coil</keyword>
<feature type="region of interest" description="Disordered" evidence="7">
    <location>
        <begin position="531"/>
        <end position="570"/>
    </location>
</feature>
<sequence length="1139" mass="125682">MGQVSSRPGDEGSPLYLRDQARFSIASLTITNSRKRLLLSISPNAYPATRYTTKRDINDDLPVEYIQDPESGTASIPPSYLLRLSNDDDLVFNFTFVQRQIVSAPTETPAAADTTVNGLTFLTAASGKELDNLVTKELQADPNFHKTNPNVQFIGDYNTNGSASVQYQWTWKWKPPRINEDRGGGWRNCCSFVEYDQRNHRLRPLASFTFWVQNSQRVIGSPKTPSPRLEIANMHKLRVPSAQSIESRVSDSDTGGENKDAPRESPTIEPIPEDGLGLIPTATISTVTTKVDCGRPGEDVTQVEDGPLFRATMKSMEQRTGSMRARWKKVLRRAEAAVDAQAAVNDSMSGLMEALRDASSSNSNAVQPAIEHYFDKIAKEILVYEKQNAVNLQKMIIEPISKLYNVDIKQAENKKRDFEEESKEYYQYVSRYLGQRQDSLKEKKRAATDEKYQKKKRDFELKRFDYSSFMQDLHGGRKDQEVLSNLTKFADAQAKGYLFTASKIEALLPQLEALNTEVKEADKEFRLHRTEREEKRRALEKGGGFPEPDRGSVSQMALSTPSSYTRSGGTELTRAGSAVLKNTNSAGVTGAAQGSTSPIVPSTSVPPTAVSAPQPSMLSSSPSQSNKFKGFRDLEEKDYSAQVTTDVNGVQKGKEGLVWALSRPGSHADPKGLNKQAWHKFWIVLDQGKLSEYTGWKEKLDLHMEPIDLRIASVREARNAERRFCFEVVTPQFTRVYQSQSEEDMRNWINSINNALQSAVEGRGLGESQPRASSGSINRDIASVLTGKSASTSGYRSGHGNSKAVGRHATVNDRPAYKIEVSEGSQKLLQQIRDCDAGNKYCADCNSDNKVDWVSINLGIVICIECSGIHRSLGTHISKVRSLTLDPNAFTMDVIEILLTVGNRVSNMIWEARLPDTALKPSPQGTREQRLRFITAKYVERAYVQPISATLSHYPTPDETLLASIKKNDIQNVIYALALKANPNVHDRSRNTHAVFLALAAADPASPSMRSSPAASPNPSRNSASASIRKPFHVAEILILNGADPPVVETSPIPLSHAARLYLEVKDEQKSGRKTQDVNLEDNGVGHGGDTLTALPSIQSSSSSAGGGLHRDSDRERLRKRVSASGRLVKPSGGPAGMF</sequence>
<feature type="coiled-coil region" evidence="6">
    <location>
        <begin position="504"/>
        <end position="531"/>
    </location>
</feature>
<dbReference type="Pfam" id="PF00169">
    <property type="entry name" value="PH"/>
    <property type="match status" value="1"/>
</dbReference>
<dbReference type="Gene3D" id="1.10.220.150">
    <property type="entry name" value="Arf GTPase activating protein"/>
    <property type="match status" value="1"/>
</dbReference>
<feature type="compositionally biased region" description="Low complexity" evidence="7">
    <location>
        <begin position="595"/>
        <end position="625"/>
    </location>
</feature>
<organism evidence="10 11">
    <name type="scientific">Venturia nashicola</name>
    <dbReference type="NCBI Taxonomy" id="86259"/>
    <lineage>
        <taxon>Eukaryota</taxon>
        <taxon>Fungi</taxon>
        <taxon>Dikarya</taxon>
        <taxon>Ascomycota</taxon>
        <taxon>Pezizomycotina</taxon>
        <taxon>Dothideomycetes</taxon>
        <taxon>Pleosporomycetidae</taxon>
        <taxon>Venturiales</taxon>
        <taxon>Venturiaceae</taxon>
        <taxon>Venturia</taxon>
    </lineage>
</organism>
<dbReference type="CDD" id="cd08204">
    <property type="entry name" value="ArfGap"/>
    <property type="match status" value="1"/>
</dbReference>
<evidence type="ECO:0000259" key="9">
    <source>
        <dbReference type="PROSITE" id="PS50115"/>
    </source>
</evidence>
<dbReference type="GO" id="GO:0005802">
    <property type="term" value="C:trans-Golgi network"/>
    <property type="evidence" value="ECO:0007669"/>
    <property type="project" value="TreeGrafter"/>
</dbReference>
<dbReference type="FunFam" id="1.20.1270.60:FF:000051">
    <property type="entry name" value="ARF GTPase activator (Csx2)"/>
    <property type="match status" value="1"/>
</dbReference>
<evidence type="ECO:0000256" key="1">
    <source>
        <dbReference type="ARBA" id="ARBA00022723"/>
    </source>
</evidence>
<dbReference type="InterPro" id="IPR001849">
    <property type="entry name" value="PH_domain"/>
</dbReference>
<evidence type="ECO:0000313" key="11">
    <source>
        <dbReference type="Proteomes" id="UP000298493"/>
    </source>
</evidence>
<comment type="function">
    <text evidence="5">GTPase-activating protein for the ADP ribosylation factor family.</text>
</comment>
<dbReference type="Pfam" id="PF16746">
    <property type="entry name" value="BAR_3"/>
    <property type="match status" value="1"/>
</dbReference>
<dbReference type="GO" id="GO:0008270">
    <property type="term" value="F:zinc ion binding"/>
    <property type="evidence" value="ECO:0007669"/>
    <property type="project" value="UniProtKB-KW"/>
</dbReference>
<feature type="domain" description="Arf-GAP" evidence="9">
    <location>
        <begin position="826"/>
        <end position="951"/>
    </location>
</feature>
<feature type="coiled-coil region" evidence="6">
    <location>
        <begin position="401"/>
        <end position="428"/>
    </location>
</feature>
<dbReference type="InterPro" id="IPR045258">
    <property type="entry name" value="ACAP1/2/3-like"/>
</dbReference>
<feature type="region of interest" description="Disordered" evidence="7">
    <location>
        <begin position="588"/>
        <end position="627"/>
    </location>
</feature>
<feature type="compositionally biased region" description="Basic and acidic residues" evidence="7">
    <location>
        <begin position="531"/>
        <end position="540"/>
    </location>
</feature>
<dbReference type="STRING" id="86259.A0A4Z1PTV0"/>
<evidence type="ECO:0000256" key="6">
    <source>
        <dbReference type="SAM" id="Coils"/>
    </source>
</evidence>
<keyword evidence="5" id="KW-0677">Repeat</keyword>
<comment type="subcellular location">
    <subcellularLocation>
        <location evidence="5">Cytoplasm</location>
    </subcellularLocation>
</comment>
<evidence type="ECO:0000256" key="5">
    <source>
        <dbReference type="RuleBase" id="RU369028"/>
    </source>
</evidence>
<name>A0A4Z1PTV0_9PEZI</name>
<keyword evidence="2 4" id="KW-0863">Zinc-finger</keyword>
<keyword evidence="1 5" id="KW-0479">Metal-binding</keyword>
<keyword evidence="5" id="KW-0343">GTPase activation</keyword>
<dbReference type="AlphaFoldDB" id="A0A4Z1PTV0"/>
<dbReference type="EMBL" id="SNSC02000001">
    <property type="protein sequence ID" value="TID27708.1"/>
    <property type="molecule type" value="Genomic_DNA"/>
</dbReference>
<feature type="compositionally biased region" description="Polar residues" evidence="7">
    <location>
        <begin position="552"/>
        <end position="570"/>
    </location>
</feature>
<dbReference type="SMART" id="SM00233">
    <property type="entry name" value="PH"/>
    <property type="match status" value="1"/>
</dbReference>
<accession>A0A4Z1PTV0</accession>
<dbReference type="InterPro" id="IPR037278">
    <property type="entry name" value="ARFGAP/RecO"/>
</dbReference>
<reference evidence="10 11" key="1">
    <citation type="submission" date="2019-04" db="EMBL/GenBank/DDBJ databases">
        <title>High contiguity whole genome sequence and gene annotation resource for two Venturia nashicola isolates.</title>
        <authorList>
            <person name="Prokchorchik M."/>
            <person name="Won K."/>
            <person name="Lee Y."/>
            <person name="Choi E.D."/>
            <person name="Segonzac C."/>
            <person name="Sohn K.H."/>
        </authorList>
    </citation>
    <scope>NUCLEOTIDE SEQUENCE [LARGE SCALE GENOMIC DNA]</scope>
    <source>
        <strain evidence="10 11">PRI2</strain>
    </source>
</reference>
<dbReference type="SMART" id="SM00105">
    <property type="entry name" value="ArfGap"/>
    <property type="match status" value="1"/>
</dbReference>
<keyword evidence="5" id="KW-0963">Cytoplasm</keyword>
<evidence type="ECO:0000256" key="2">
    <source>
        <dbReference type="ARBA" id="ARBA00022771"/>
    </source>
</evidence>
<dbReference type="Pfam" id="PF01412">
    <property type="entry name" value="ArfGap"/>
    <property type="match status" value="1"/>
</dbReference>